<organism evidence="1 2">
    <name type="scientific">Paenirhodobacter populi</name>
    <dbReference type="NCBI Taxonomy" id="2306993"/>
    <lineage>
        <taxon>Bacteria</taxon>
        <taxon>Pseudomonadati</taxon>
        <taxon>Pseudomonadota</taxon>
        <taxon>Alphaproteobacteria</taxon>
        <taxon>Rhodobacterales</taxon>
        <taxon>Rhodobacter group</taxon>
        <taxon>Paenirhodobacter</taxon>
    </lineage>
</organism>
<reference evidence="1 2" key="2">
    <citation type="submission" date="2019-01" db="EMBL/GenBank/DDBJ databases">
        <authorList>
            <person name="Li Y."/>
        </authorList>
    </citation>
    <scope>NUCLEOTIDE SEQUENCE [LARGE SCALE GENOMIC DNA]</scope>
    <source>
        <strain evidence="1 2">2D-5</strain>
    </source>
</reference>
<dbReference type="AlphaFoldDB" id="A0A443IJ54"/>
<sequence length="251" mass="27682">MARKPSHKWSFRAGMRAGILGWKGSSKAIERLKLASAEIRVLRRTDPIVAAGGVISLAERIWPAFEHIDTSSGALGAAVARTLGDMLPVLIEAPAAEATRREWAERLRTAIEADGVDYLAPLAEQFGQIAAFPALQNEHADRDLGLIRYVWADHTRFSHVATGTLTLSCLLEAERYSELMELLSLKNTHLWFDEKFAVEALLRQGRMDAALARATDPPPLKWSAVMFRKRRIENGKQAAEAGRDCLEVAAG</sequence>
<comment type="caution">
    <text evidence="1">The sequence shown here is derived from an EMBL/GenBank/DDBJ whole genome shotgun (WGS) entry which is preliminary data.</text>
</comment>
<dbReference type="RefSeq" id="WP_128271106.1">
    <property type="nucleotide sequence ID" value="NZ_SAUW01000058.1"/>
</dbReference>
<evidence type="ECO:0000313" key="1">
    <source>
        <dbReference type="EMBL" id="RWR04247.1"/>
    </source>
</evidence>
<keyword evidence="2" id="KW-1185">Reference proteome</keyword>
<protein>
    <submittedName>
        <fullName evidence="1">Uncharacterized protein</fullName>
    </submittedName>
</protein>
<gene>
    <name evidence="1" type="ORF">D2T33_21255</name>
</gene>
<proteinExistence type="predicted"/>
<evidence type="ECO:0000313" key="2">
    <source>
        <dbReference type="Proteomes" id="UP000285710"/>
    </source>
</evidence>
<reference evidence="1 2" key="1">
    <citation type="submission" date="2019-01" db="EMBL/GenBank/DDBJ databases">
        <title>Sinorhodobacter populi sp. nov. isolated from the symptomatic bark tissue of Populus euramericana canker.</title>
        <authorList>
            <person name="Xu G."/>
        </authorList>
    </citation>
    <scope>NUCLEOTIDE SEQUENCE [LARGE SCALE GENOMIC DNA]</scope>
    <source>
        <strain evidence="1 2">2D-5</strain>
    </source>
</reference>
<dbReference type="Proteomes" id="UP000285710">
    <property type="component" value="Unassembled WGS sequence"/>
</dbReference>
<accession>A0A443IJ54</accession>
<dbReference type="EMBL" id="SAUW01000058">
    <property type="protein sequence ID" value="RWR04247.1"/>
    <property type="molecule type" value="Genomic_DNA"/>
</dbReference>
<name>A0A443IJ54_9RHOB</name>